<evidence type="ECO:0000256" key="12">
    <source>
        <dbReference type="PROSITE-ProRule" id="PRU00175"/>
    </source>
</evidence>
<feature type="signal peptide" evidence="15">
    <location>
        <begin position="1"/>
        <end position="25"/>
    </location>
</feature>
<keyword evidence="15" id="KW-0732">Signal</keyword>
<keyword evidence="11 14" id="KW-0472">Membrane</keyword>
<comment type="caution">
    <text evidence="17">The sequence shown here is derived from an EMBL/GenBank/DDBJ whole genome shotgun (WGS) entry which is preliminary data.</text>
</comment>
<evidence type="ECO:0000256" key="13">
    <source>
        <dbReference type="SAM" id="MobiDB-lite"/>
    </source>
</evidence>
<evidence type="ECO:0000256" key="10">
    <source>
        <dbReference type="ARBA" id="ARBA00022989"/>
    </source>
</evidence>
<evidence type="ECO:0000256" key="6">
    <source>
        <dbReference type="ARBA" id="ARBA00022723"/>
    </source>
</evidence>
<feature type="chain" id="PRO_5046460898" description="RING-type E3 ubiquitin transferase" evidence="15">
    <location>
        <begin position="26"/>
        <end position="401"/>
    </location>
</feature>
<keyword evidence="8" id="KW-0833">Ubl conjugation pathway</keyword>
<dbReference type="Proteomes" id="UP001527925">
    <property type="component" value="Unassembled WGS sequence"/>
</dbReference>
<evidence type="ECO:0000256" key="5">
    <source>
        <dbReference type="ARBA" id="ARBA00022692"/>
    </source>
</evidence>
<protein>
    <recommendedName>
        <fullName evidence="3">RING-type E3 ubiquitin transferase</fullName>
        <ecNumber evidence="3">2.3.2.27</ecNumber>
    </recommendedName>
</protein>
<evidence type="ECO:0000256" key="14">
    <source>
        <dbReference type="SAM" id="Phobius"/>
    </source>
</evidence>
<dbReference type="PANTHER" id="PTHR45977">
    <property type="entry name" value="TARGET OF ERK KINASE MPK-1"/>
    <property type="match status" value="1"/>
</dbReference>
<feature type="compositionally biased region" description="Low complexity" evidence="13">
    <location>
        <begin position="203"/>
        <end position="241"/>
    </location>
</feature>
<sequence>MADRASVRFAAECLAVSLSVVLAVAHTRGEDAPPIVWGALGYHLSTLALELFMSAFRGPVQDPSLFETFAHFVAFILNQVAFFRFANQGLSPLLYRMLMADIIMQHLYYGMWMFLTGLFILAYVFHWPIFTSSEYVPRLPELDFKKLKTVVYQPIEPPAQPDDADAPAGAAGASRRRTLNSMASAASISTVANIAMSVLNSNNNGSSSNTTTNNSSNSDSNNNNRGSTAATDGAATGDQGSSSAGDAQAGPSAPSDVEAQAPAEPKTSLLGRMRLRMMRRSPSVRAEVVEKEQELRLPAEDAVCAICLDEYAAGDRLHQLPCGHHLHVVCSTEWLKVNGTCPLCKDDVHKSLKNGHQRSTRSAARTARANRVLVASNSQAPAAEPASRGQSESARSSSTQR</sequence>
<dbReference type="InterPro" id="IPR013083">
    <property type="entry name" value="Znf_RING/FYVE/PHD"/>
</dbReference>
<keyword evidence="9" id="KW-0862">Zinc</keyword>
<feature type="compositionally biased region" description="Low complexity" evidence="13">
    <location>
        <begin position="386"/>
        <end position="401"/>
    </location>
</feature>
<evidence type="ECO:0000256" key="15">
    <source>
        <dbReference type="SAM" id="SignalP"/>
    </source>
</evidence>
<feature type="region of interest" description="Disordered" evidence="13">
    <location>
        <begin position="156"/>
        <end position="175"/>
    </location>
</feature>
<dbReference type="Gene3D" id="3.30.40.10">
    <property type="entry name" value="Zinc/RING finger domain, C3HC4 (zinc finger)"/>
    <property type="match status" value="1"/>
</dbReference>
<evidence type="ECO:0000256" key="11">
    <source>
        <dbReference type="ARBA" id="ARBA00023136"/>
    </source>
</evidence>
<dbReference type="SUPFAM" id="SSF57850">
    <property type="entry name" value="RING/U-box"/>
    <property type="match status" value="1"/>
</dbReference>
<dbReference type="PROSITE" id="PS50089">
    <property type="entry name" value="ZF_RING_2"/>
    <property type="match status" value="1"/>
</dbReference>
<keyword evidence="4" id="KW-0808">Transferase</keyword>
<feature type="region of interest" description="Disordered" evidence="13">
    <location>
        <begin position="203"/>
        <end position="275"/>
    </location>
</feature>
<reference evidence="17 18" key="1">
    <citation type="submission" date="2023-09" db="EMBL/GenBank/DDBJ databases">
        <title>Pangenome analysis of Batrachochytrium dendrobatidis and related Chytrids.</title>
        <authorList>
            <person name="Yacoub M.N."/>
            <person name="Stajich J.E."/>
            <person name="James T.Y."/>
        </authorList>
    </citation>
    <scope>NUCLEOTIDE SEQUENCE [LARGE SCALE GENOMIC DNA]</scope>
    <source>
        <strain evidence="17 18">JEL0888</strain>
    </source>
</reference>
<keyword evidence="5 14" id="KW-0812">Transmembrane</keyword>
<evidence type="ECO:0000259" key="16">
    <source>
        <dbReference type="PROSITE" id="PS50089"/>
    </source>
</evidence>
<evidence type="ECO:0000256" key="2">
    <source>
        <dbReference type="ARBA" id="ARBA00004141"/>
    </source>
</evidence>
<dbReference type="CDD" id="cd16454">
    <property type="entry name" value="RING-H2_PA-TM-RING"/>
    <property type="match status" value="1"/>
</dbReference>
<feature type="transmembrane region" description="Helical" evidence="14">
    <location>
        <begin position="106"/>
        <end position="125"/>
    </location>
</feature>
<evidence type="ECO:0000256" key="3">
    <source>
        <dbReference type="ARBA" id="ARBA00012483"/>
    </source>
</evidence>
<evidence type="ECO:0000313" key="17">
    <source>
        <dbReference type="EMBL" id="KAL2918073.1"/>
    </source>
</evidence>
<evidence type="ECO:0000256" key="8">
    <source>
        <dbReference type="ARBA" id="ARBA00022786"/>
    </source>
</evidence>
<dbReference type="Pfam" id="PF13639">
    <property type="entry name" value="zf-RING_2"/>
    <property type="match status" value="1"/>
</dbReference>
<keyword evidence="6" id="KW-0479">Metal-binding</keyword>
<dbReference type="SMART" id="SM00184">
    <property type="entry name" value="RING"/>
    <property type="match status" value="1"/>
</dbReference>
<comment type="subcellular location">
    <subcellularLocation>
        <location evidence="2">Membrane</location>
        <topology evidence="2">Multi-pass membrane protein</topology>
    </subcellularLocation>
</comment>
<evidence type="ECO:0000256" key="4">
    <source>
        <dbReference type="ARBA" id="ARBA00022679"/>
    </source>
</evidence>
<evidence type="ECO:0000256" key="7">
    <source>
        <dbReference type="ARBA" id="ARBA00022771"/>
    </source>
</evidence>
<feature type="compositionally biased region" description="Low complexity" evidence="13">
    <location>
        <begin position="360"/>
        <end position="369"/>
    </location>
</feature>
<feature type="transmembrane region" description="Helical" evidence="14">
    <location>
        <begin position="68"/>
        <end position="86"/>
    </location>
</feature>
<organism evidence="17 18">
    <name type="scientific">Polyrhizophydium stewartii</name>
    <dbReference type="NCBI Taxonomy" id="2732419"/>
    <lineage>
        <taxon>Eukaryota</taxon>
        <taxon>Fungi</taxon>
        <taxon>Fungi incertae sedis</taxon>
        <taxon>Chytridiomycota</taxon>
        <taxon>Chytridiomycota incertae sedis</taxon>
        <taxon>Chytridiomycetes</taxon>
        <taxon>Rhizophydiales</taxon>
        <taxon>Rhizophydiales incertae sedis</taxon>
        <taxon>Polyrhizophydium</taxon>
    </lineage>
</organism>
<keyword evidence="18" id="KW-1185">Reference proteome</keyword>
<feature type="region of interest" description="Disordered" evidence="13">
    <location>
        <begin position="352"/>
        <end position="401"/>
    </location>
</feature>
<keyword evidence="10 14" id="KW-1133">Transmembrane helix</keyword>
<evidence type="ECO:0000313" key="18">
    <source>
        <dbReference type="Proteomes" id="UP001527925"/>
    </source>
</evidence>
<keyword evidence="7 12" id="KW-0863">Zinc-finger</keyword>
<feature type="domain" description="RING-type" evidence="16">
    <location>
        <begin position="304"/>
        <end position="345"/>
    </location>
</feature>
<dbReference type="EMBL" id="JADGIZ020000008">
    <property type="protein sequence ID" value="KAL2918073.1"/>
    <property type="molecule type" value="Genomic_DNA"/>
</dbReference>
<dbReference type="InterPro" id="IPR001841">
    <property type="entry name" value="Znf_RING"/>
</dbReference>
<evidence type="ECO:0000256" key="9">
    <source>
        <dbReference type="ARBA" id="ARBA00022833"/>
    </source>
</evidence>
<proteinExistence type="predicted"/>
<evidence type="ECO:0000256" key="1">
    <source>
        <dbReference type="ARBA" id="ARBA00000900"/>
    </source>
</evidence>
<dbReference type="EC" id="2.3.2.27" evidence="3"/>
<comment type="catalytic activity">
    <reaction evidence="1">
        <text>S-ubiquitinyl-[E2 ubiquitin-conjugating enzyme]-L-cysteine + [acceptor protein]-L-lysine = [E2 ubiquitin-conjugating enzyme]-L-cysteine + N(6)-ubiquitinyl-[acceptor protein]-L-lysine.</text>
        <dbReference type="EC" id="2.3.2.27"/>
    </reaction>
</comment>
<dbReference type="PANTHER" id="PTHR45977:SF4">
    <property type="entry name" value="RING-TYPE DOMAIN-CONTAINING PROTEIN"/>
    <property type="match status" value="1"/>
</dbReference>
<name>A0ABR4NEW6_9FUNG</name>
<gene>
    <name evidence="17" type="ORF">HK105_202487</name>
</gene>
<accession>A0ABR4NEW6</accession>